<reference evidence="1 2" key="2">
    <citation type="submission" date="2018-11" db="EMBL/GenBank/DDBJ databases">
        <authorList>
            <consortium name="Pathogen Informatics"/>
        </authorList>
    </citation>
    <scope>NUCLEOTIDE SEQUENCE [LARGE SCALE GENOMIC DNA]</scope>
    <source>
        <strain evidence="1 2">NST_G2</strain>
    </source>
</reference>
<proteinExistence type="predicted"/>
<evidence type="ECO:0000313" key="2">
    <source>
        <dbReference type="Proteomes" id="UP000275846"/>
    </source>
</evidence>
<evidence type="ECO:0000313" key="3">
    <source>
        <dbReference type="WBParaSite" id="SSLN_0001210401-mRNA-1"/>
    </source>
</evidence>
<dbReference type="AlphaFoldDB" id="A0A183T5B1"/>
<keyword evidence="2" id="KW-1185">Reference proteome</keyword>
<protein>
    <submittedName>
        <fullName evidence="3">U1 small nuclear ribonucleoprotein C</fullName>
    </submittedName>
</protein>
<dbReference type="Proteomes" id="UP000275846">
    <property type="component" value="Unassembled WGS sequence"/>
</dbReference>
<accession>A0A183T5B1</accession>
<dbReference type="STRING" id="70667.A0A183T5B1"/>
<dbReference type="WBParaSite" id="SSLN_0001210401-mRNA-1">
    <property type="protein sequence ID" value="SSLN_0001210401-mRNA-1"/>
    <property type="gene ID" value="SSLN_0001210401"/>
</dbReference>
<sequence>MDGPLVEVFNDGVQFVVLASRNAEPAQYDRSSSAEAYKQGKVPPPMFGAAMGIPPPGIQNAGMPSYPPGFPPLMSVPPLGMRPPPPQGMVPGMRIPLGAQMPPAWAPGPGGMPPMPMPGAPLPPAHLPASGIHPLMSAPGLPPMGPPQ</sequence>
<gene>
    <name evidence="1" type="ORF">SSLN_LOCUS11659</name>
</gene>
<evidence type="ECO:0000313" key="1">
    <source>
        <dbReference type="EMBL" id="VDL98044.1"/>
    </source>
</evidence>
<dbReference type="EMBL" id="UYSU01036703">
    <property type="protein sequence ID" value="VDL98044.1"/>
    <property type="molecule type" value="Genomic_DNA"/>
</dbReference>
<reference evidence="3" key="1">
    <citation type="submission" date="2016-06" db="UniProtKB">
        <authorList>
            <consortium name="WormBaseParasite"/>
        </authorList>
    </citation>
    <scope>IDENTIFICATION</scope>
</reference>
<organism evidence="3">
    <name type="scientific">Schistocephalus solidus</name>
    <name type="common">Tapeworm</name>
    <dbReference type="NCBI Taxonomy" id="70667"/>
    <lineage>
        <taxon>Eukaryota</taxon>
        <taxon>Metazoa</taxon>
        <taxon>Spiralia</taxon>
        <taxon>Lophotrochozoa</taxon>
        <taxon>Platyhelminthes</taxon>
        <taxon>Cestoda</taxon>
        <taxon>Eucestoda</taxon>
        <taxon>Diphyllobothriidea</taxon>
        <taxon>Diphyllobothriidae</taxon>
        <taxon>Schistocephalus</taxon>
    </lineage>
</organism>
<name>A0A183T5B1_SCHSO</name>